<accession>A0ABW5RZR7</accession>
<evidence type="ECO:0000313" key="3">
    <source>
        <dbReference type="Proteomes" id="UP001597399"/>
    </source>
</evidence>
<name>A0ABW5RZR7_9BACL</name>
<gene>
    <name evidence="2" type="ORF">ACFSUE_01005</name>
</gene>
<reference evidence="3" key="1">
    <citation type="journal article" date="2019" name="Int. J. Syst. Evol. Microbiol.">
        <title>The Global Catalogue of Microorganisms (GCM) 10K type strain sequencing project: providing services to taxonomists for standard genome sequencing and annotation.</title>
        <authorList>
            <consortium name="The Broad Institute Genomics Platform"/>
            <consortium name="The Broad Institute Genome Sequencing Center for Infectious Disease"/>
            <person name="Wu L."/>
            <person name="Ma J."/>
        </authorList>
    </citation>
    <scope>NUCLEOTIDE SEQUENCE [LARGE SCALE GENOMIC DNA]</scope>
    <source>
        <strain evidence="3">TISTR 2466</strain>
    </source>
</reference>
<evidence type="ECO:0000313" key="2">
    <source>
        <dbReference type="EMBL" id="MFD2692227.1"/>
    </source>
</evidence>
<comment type="caution">
    <text evidence="2">The sequence shown here is derived from an EMBL/GenBank/DDBJ whole genome shotgun (WGS) entry which is preliminary data.</text>
</comment>
<feature type="domain" description="ABC-three component systems C-terminal" evidence="1">
    <location>
        <begin position="170"/>
        <end position="295"/>
    </location>
</feature>
<protein>
    <submittedName>
        <fullName evidence="2">ABC-three component system protein</fullName>
    </submittedName>
</protein>
<proteinExistence type="predicted"/>
<sequence>MDEFSRAFYEAKFENAFYRKKENEFQDFFSLIMGLNYRGDFMQCKPWGKIGDRKNDGYIKNSKTLFQVYAPERIIENNWIKKINDDFNGCLPYWKEYFNTWIFVHNQEQLSPNIINTLLILAKSHPDISIINWGFFDLRDKLFSLHDQDIELILGHVPSKKNFTNLKFEAIEPVIASIAYKENPPESELVPVPKDKLYINGFSPAIETVITIGMLRTPLVKKYFNYCSDSGLGDKIAGTLNEKYKEFKEHNLNSVEIYNELLNFIMGSHSFSDTDHLAAAYTVLSYYFENCTIFEKTKSEIASS</sequence>
<dbReference type="Proteomes" id="UP001597399">
    <property type="component" value="Unassembled WGS sequence"/>
</dbReference>
<dbReference type="InterPro" id="IPR046919">
    <property type="entry name" value="ABC-3C_CTD10"/>
</dbReference>
<keyword evidence="3" id="KW-1185">Reference proteome</keyword>
<dbReference type="RefSeq" id="WP_253058679.1">
    <property type="nucleotide sequence ID" value="NZ_JAMXWM010000003.1"/>
</dbReference>
<evidence type="ECO:0000259" key="1">
    <source>
        <dbReference type="Pfam" id="PF20275"/>
    </source>
</evidence>
<dbReference type="Pfam" id="PF20275">
    <property type="entry name" value="CTD10"/>
    <property type="match status" value="1"/>
</dbReference>
<organism evidence="2 3">
    <name type="scientific">Sporolactobacillus shoreicorticis</name>
    <dbReference type="NCBI Taxonomy" id="1923877"/>
    <lineage>
        <taxon>Bacteria</taxon>
        <taxon>Bacillati</taxon>
        <taxon>Bacillota</taxon>
        <taxon>Bacilli</taxon>
        <taxon>Bacillales</taxon>
        <taxon>Sporolactobacillaceae</taxon>
        <taxon>Sporolactobacillus</taxon>
    </lineage>
</organism>
<dbReference type="EMBL" id="JBHUMQ010000001">
    <property type="protein sequence ID" value="MFD2692227.1"/>
    <property type="molecule type" value="Genomic_DNA"/>
</dbReference>